<evidence type="ECO:0000313" key="2">
    <source>
        <dbReference type="EMBL" id="NLW36747.1"/>
    </source>
</evidence>
<dbReference type="EMBL" id="JAAYEE010000290">
    <property type="protein sequence ID" value="NLW36747.1"/>
    <property type="molecule type" value="Genomic_DNA"/>
</dbReference>
<proteinExistence type="predicted"/>
<reference evidence="2" key="2">
    <citation type="submission" date="2020-01" db="EMBL/GenBank/DDBJ databases">
        <authorList>
            <person name="Campanaro S."/>
        </authorList>
    </citation>
    <scope>NUCLEOTIDE SEQUENCE</scope>
    <source>
        <strain evidence="2">AS06rmzACSIP_7</strain>
    </source>
</reference>
<organism evidence="2 3">
    <name type="scientific">Syntrophorhabdus aromaticivorans</name>
    <dbReference type="NCBI Taxonomy" id="328301"/>
    <lineage>
        <taxon>Bacteria</taxon>
        <taxon>Pseudomonadati</taxon>
        <taxon>Thermodesulfobacteriota</taxon>
        <taxon>Syntrophorhabdia</taxon>
        <taxon>Syntrophorhabdales</taxon>
        <taxon>Syntrophorhabdaceae</taxon>
        <taxon>Syntrophorhabdus</taxon>
    </lineage>
</organism>
<dbReference type="AlphaFoldDB" id="A0A971M6C5"/>
<feature type="region of interest" description="Disordered" evidence="1">
    <location>
        <begin position="36"/>
        <end position="57"/>
    </location>
</feature>
<evidence type="ECO:0000256" key="1">
    <source>
        <dbReference type="SAM" id="MobiDB-lite"/>
    </source>
</evidence>
<dbReference type="Proteomes" id="UP000777265">
    <property type="component" value="Unassembled WGS sequence"/>
</dbReference>
<reference evidence="2" key="1">
    <citation type="journal article" date="2020" name="Biotechnol. Biofuels">
        <title>New insights from the biogas microbiome by comprehensive genome-resolved metagenomics of nearly 1600 species originating from multiple anaerobic digesters.</title>
        <authorList>
            <person name="Campanaro S."/>
            <person name="Treu L."/>
            <person name="Rodriguez-R L.M."/>
            <person name="Kovalovszki A."/>
            <person name="Ziels R.M."/>
            <person name="Maus I."/>
            <person name="Zhu X."/>
            <person name="Kougias P.G."/>
            <person name="Basile A."/>
            <person name="Luo G."/>
            <person name="Schluter A."/>
            <person name="Konstantinidis K.T."/>
            <person name="Angelidaki I."/>
        </authorList>
    </citation>
    <scope>NUCLEOTIDE SEQUENCE</scope>
    <source>
        <strain evidence="2">AS06rmzACSIP_7</strain>
    </source>
</reference>
<name>A0A971M6C5_9BACT</name>
<comment type="caution">
    <text evidence="2">The sequence shown here is derived from an EMBL/GenBank/DDBJ whole genome shotgun (WGS) entry which is preliminary data.</text>
</comment>
<accession>A0A971M6C5</accession>
<evidence type="ECO:0000313" key="3">
    <source>
        <dbReference type="Proteomes" id="UP000777265"/>
    </source>
</evidence>
<protein>
    <submittedName>
        <fullName evidence="2">Uncharacterized protein</fullName>
    </submittedName>
</protein>
<gene>
    <name evidence="2" type="ORF">GXY80_14920</name>
</gene>
<sequence length="57" mass="6066">MNFETLVRPALLKMRGIIALDHPVVEATAVDSIPGRMPMISGGGRRGGSKQGTLYKA</sequence>
<feature type="compositionally biased region" description="Gly residues" evidence="1">
    <location>
        <begin position="41"/>
        <end position="50"/>
    </location>
</feature>